<proteinExistence type="predicted"/>
<reference evidence="3" key="1">
    <citation type="submission" date="2017-02" db="UniProtKB">
        <authorList>
            <consortium name="WormBaseParasite"/>
        </authorList>
    </citation>
    <scope>IDENTIFICATION</scope>
</reference>
<feature type="compositionally biased region" description="Basic and acidic residues" evidence="1">
    <location>
        <begin position="12"/>
        <end position="33"/>
    </location>
</feature>
<evidence type="ECO:0000313" key="2">
    <source>
        <dbReference type="Proteomes" id="UP000046392"/>
    </source>
</evidence>
<feature type="region of interest" description="Disordered" evidence="1">
    <location>
        <begin position="1"/>
        <end position="34"/>
    </location>
</feature>
<keyword evidence="2" id="KW-1185">Reference proteome</keyword>
<dbReference type="Proteomes" id="UP000046392">
    <property type="component" value="Unplaced"/>
</dbReference>
<sequence>MGQKQSYQLDSPNRKEIAQKADLPDFPLKEEGKNSPIKLTISRKSFEKENIQMKVKEMENDMCKEIPEEISTDSEAEDNYIHVSGSEVTICQEKQYGKDKIKDQNDNEIIKLNKVPSMEEIPFIPEPIEPSSNPPTLSTPKNHIIMAI</sequence>
<protein>
    <submittedName>
        <fullName evidence="3">Uncharacterized protein</fullName>
    </submittedName>
</protein>
<evidence type="ECO:0000313" key="3">
    <source>
        <dbReference type="WBParaSite" id="SPAL_0000274600.1"/>
    </source>
</evidence>
<accession>A0A0N5B9N0</accession>
<feature type="region of interest" description="Disordered" evidence="1">
    <location>
        <begin position="123"/>
        <end position="142"/>
    </location>
</feature>
<organism evidence="2 3">
    <name type="scientific">Strongyloides papillosus</name>
    <name type="common">Intestinal threadworm</name>
    <dbReference type="NCBI Taxonomy" id="174720"/>
    <lineage>
        <taxon>Eukaryota</taxon>
        <taxon>Metazoa</taxon>
        <taxon>Ecdysozoa</taxon>
        <taxon>Nematoda</taxon>
        <taxon>Chromadorea</taxon>
        <taxon>Rhabditida</taxon>
        <taxon>Tylenchina</taxon>
        <taxon>Panagrolaimomorpha</taxon>
        <taxon>Strongyloidoidea</taxon>
        <taxon>Strongyloididae</taxon>
        <taxon>Strongyloides</taxon>
    </lineage>
</organism>
<evidence type="ECO:0000256" key="1">
    <source>
        <dbReference type="SAM" id="MobiDB-lite"/>
    </source>
</evidence>
<name>A0A0N5B9N0_STREA</name>
<dbReference type="WBParaSite" id="SPAL_0000274600.1">
    <property type="protein sequence ID" value="SPAL_0000274600.1"/>
    <property type="gene ID" value="SPAL_0000274600"/>
</dbReference>
<feature type="compositionally biased region" description="Polar residues" evidence="1">
    <location>
        <begin position="1"/>
        <end position="11"/>
    </location>
</feature>
<dbReference type="AlphaFoldDB" id="A0A0N5B9N0"/>